<proteinExistence type="predicted"/>
<name>A0A8J7KP28_9ACTN</name>
<keyword evidence="4" id="KW-1185">Reference proteome</keyword>
<evidence type="ECO:0000313" key="4">
    <source>
        <dbReference type="Proteomes" id="UP000622552"/>
    </source>
</evidence>
<gene>
    <name evidence="3" type="ORF">IW245_002031</name>
</gene>
<keyword evidence="2" id="KW-0732">Signal</keyword>
<reference evidence="3" key="1">
    <citation type="submission" date="2020-11" db="EMBL/GenBank/DDBJ databases">
        <title>Sequencing the genomes of 1000 actinobacteria strains.</title>
        <authorList>
            <person name="Klenk H.-P."/>
        </authorList>
    </citation>
    <scope>NUCLEOTIDE SEQUENCE</scope>
    <source>
        <strain evidence="3">DSM 45356</strain>
    </source>
</reference>
<feature type="region of interest" description="Disordered" evidence="1">
    <location>
        <begin position="21"/>
        <end position="47"/>
    </location>
</feature>
<dbReference type="AlphaFoldDB" id="A0A8J7KP28"/>
<organism evidence="3 4">
    <name type="scientific">Longispora fulva</name>
    <dbReference type="NCBI Taxonomy" id="619741"/>
    <lineage>
        <taxon>Bacteria</taxon>
        <taxon>Bacillati</taxon>
        <taxon>Actinomycetota</taxon>
        <taxon>Actinomycetes</taxon>
        <taxon>Micromonosporales</taxon>
        <taxon>Micromonosporaceae</taxon>
        <taxon>Longispora</taxon>
    </lineage>
</organism>
<dbReference type="RefSeq" id="WP_197002895.1">
    <property type="nucleotide sequence ID" value="NZ_BONS01000002.1"/>
</dbReference>
<accession>A0A8J7KP28</accession>
<evidence type="ECO:0000256" key="1">
    <source>
        <dbReference type="SAM" id="MobiDB-lite"/>
    </source>
</evidence>
<feature type="signal peptide" evidence="2">
    <location>
        <begin position="1"/>
        <end position="26"/>
    </location>
</feature>
<comment type="caution">
    <text evidence="3">The sequence shown here is derived from an EMBL/GenBank/DDBJ whole genome shotgun (WGS) entry which is preliminary data.</text>
</comment>
<dbReference type="Proteomes" id="UP000622552">
    <property type="component" value="Unassembled WGS sequence"/>
</dbReference>
<evidence type="ECO:0000256" key="2">
    <source>
        <dbReference type="SAM" id="SignalP"/>
    </source>
</evidence>
<dbReference type="EMBL" id="JADOUF010000001">
    <property type="protein sequence ID" value="MBG6135837.1"/>
    <property type="molecule type" value="Genomic_DNA"/>
</dbReference>
<evidence type="ECO:0008006" key="5">
    <source>
        <dbReference type="Google" id="ProtNLM"/>
    </source>
</evidence>
<feature type="chain" id="PRO_5035181810" description="Secreted protein" evidence="2">
    <location>
        <begin position="27"/>
        <end position="186"/>
    </location>
</feature>
<protein>
    <recommendedName>
        <fullName evidence="5">Secreted protein</fullName>
    </recommendedName>
</protein>
<evidence type="ECO:0000313" key="3">
    <source>
        <dbReference type="EMBL" id="MBG6135837.1"/>
    </source>
</evidence>
<sequence length="186" mass="18871">MRIRVLAAVATAITTAALTVPGPAAASGPDGPCAAGEDNSGQITSVQNNGGGSITVSAWLRYCSPSSTWEFSGLPAFGVHRTVAGDALDADVAGAAFSTARGYQEVTRTLRLSTANVTDVCVHPGEWSVHCWTVRTYPDGAGVRVAVGAPNDHRLSMFGHVPQDPDPGCGNCWGGPDAPPVGGGKG</sequence>
<feature type="compositionally biased region" description="Low complexity" evidence="1">
    <location>
        <begin position="21"/>
        <end position="36"/>
    </location>
</feature>